<protein>
    <recommendedName>
        <fullName evidence="2">Damage-control phosphatase ARMT1-like metal-binding domain-containing protein</fullName>
    </recommendedName>
</protein>
<feature type="non-terminal residue" evidence="1">
    <location>
        <position position="1"/>
    </location>
</feature>
<dbReference type="AlphaFoldDB" id="X1ENE0"/>
<organism evidence="1">
    <name type="scientific">marine sediment metagenome</name>
    <dbReference type="NCBI Taxonomy" id="412755"/>
    <lineage>
        <taxon>unclassified sequences</taxon>
        <taxon>metagenomes</taxon>
        <taxon>ecological metagenomes</taxon>
    </lineage>
</organism>
<dbReference type="SUPFAM" id="SSF111321">
    <property type="entry name" value="AF1104-like"/>
    <property type="match status" value="1"/>
</dbReference>
<dbReference type="InterPro" id="IPR036075">
    <property type="entry name" value="ARMT-1-like_metal-bd_sf"/>
</dbReference>
<comment type="caution">
    <text evidence="1">The sequence shown here is derived from an EMBL/GenBank/DDBJ whole genome shotgun (WGS) entry which is preliminary data.</text>
</comment>
<proteinExistence type="predicted"/>
<sequence>RDKADLKQDFAIFDYIPFKKALEYTDELLYLADNSGEVFLIE</sequence>
<gene>
    <name evidence="1" type="ORF">S03H2_07138</name>
</gene>
<evidence type="ECO:0000313" key="1">
    <source>
        <dbReference type="EMBL" id="GAH21870.1"/>
    </source>
</evidence>
<accession>X1ENE0</accession>
<evidence type="ECO:0008006" key="2">
    <source>
        <dbReference type="Google" id="ProtNLM"/>
    </source>
</evidence>
<dbReference type="EMBL" id="BARU01003243">
    <property type="protein sequence ID" value="GAH21870.1"/>
    <property type="molecule type" value="Genomic_DNA"/>
</dbReference>
<reference evidence="1" key="1">
    <citation type="journal article" date="2014" name="Front. Microbiol.">
        <title>High frequency of phylogenetically diverse reductive dehalogenase-homologous genes in deep subseafloor sedimentary metagenomes.</title>
        <authorList>
            <person name="Kawai M."/>
            <person name="Futagami T."/>
            <person name="Toyoda A."/>
            <person name="Takaki Y."/>
            <person name="Nishi S."/>
            <person name="Hori S."/>
            <person name="Arai W."/>
            <person name="Tsubouchi T."/>
            <person name="Morono Y."/>
            <person name="Uchiyama I."/>
            <person name="Ito T."/>
            <person name="Fujiyama A."/>
            <person name="Inagaki F."/>
            <person name="Takami H."/>
        </authorList>
    </citation>
    <scope>NUCLEOTIDE SEQUENCE</scope>
    <source>
        <strain evidence="1">Expedition CK06-06</strain>
    </source>
</reference>
<name>X1ENE0_9ZZZZ</name>